<dbReference type="GO" id="GO:0009423">
    <property type="term" value="P:chorismate biosynthetic process"/>
    <property type="evidence" value="ECO:0007669"/>
    <property type="project" value="UniProtKB-UniRule"/>
</dbReference>
<evidence type="ECO:0000256" key="15">
    <source>
        <dbReference type="ARBA" id="ARBA00023141"/>
    </source>
</evidence>
<evidence type="ECO:0000256" key="2">
    <source>
        <dbReference type="ARBA" id="ARBA00001911"/>
    </source>
</evidence>
<feature type="binding site" evidence="18">
    <location>
        <begin position="131"/>
        <end position="132"/>
    </location>
    <ligand>
        <name>NAD(+)</name>
        <dbReference type="ChEBI" id="CHEBI:57540"/>
    </ligand>
</feature>
<evidence type="ECO:0000256" key="6">
    <source>
        <dbReference type="ARBA" id="ARBA00005412"/>
    </source>
</evidence>
<evidence type="ECO:0000259" key="20">
    <source>
        <dbReference type="Pfam" id="PF24621"/>
    </source>
</evidence>
<dbReference type="Pfam" id="PF24621">
    <property type="entry name" value="DHQS_C"/>
    <property type="match status" value="1"/>
</dbReference>
<sequence length="368" mass="38770">MTRTVRVDLGARSYDIAIGAGLLAAAGDAMKAVLSRPRVVIVTDRNVADAHLGTVEASCVRSGIETAAIVLPPGEATKSFAELEHLCGALIDRRVGRDDMILALGGGVIGDLAGFAASILRRGVDFIQAPTTLLAQVDSSVGGKTAVNVPQGKNLIGAFHQPRLVLADVAALDTLPRREVLAGYAEVVKYGLLGDRGFFDWLEVNGPALIEGDRAARIEAVARSCQAKARIVAADERESGERALLNLGHTFGHALEAEGGYDGTILHGEAVAIGMVQAFELSARLGLCNGQDVERVRRHFTAVGLPVRPADRGLDGVPAERLLHHMAQDKKVRDGRLTFVLVRGIGEAFVTRDVEAPAVSAYLSGEAA</sequence>
<dbReference type="InterPro" id="IPR056179">
    <property type="entry name" value="DHQS_C"/>
</dbReference>
<keyword evidence="13 18" id="KW-0862">Zinc</keyword>
<keyword evidence="17 18" id="KW-0170">Cobalt</keyword>
<dbReference type="PIRSF" id="PIRSF001455">
    <property type="entry name" value="DHQ_synth"/>
    <property type="match status" value="1"/>
</dbReference>
<evidence type="ECO:0000256" key="8">
    <source>
        <dbReference type="ARBA" id="ARBA00017684"/>
    </source>
</evidence>
<dbReference type="EC" id="4.2.3.4" evidence="7 18"/>
<dbReference type="GO" id="GO:0005737">
    <property type="term" value="C:cytoplasm"/>
    <property type="evidence" value="ECO:0007669"/>
    <property type="project" value="UniProtKB-SubCell"/>
</dbReference>
<comment type="caution">
    <text evidence="18">Lacks conserved residue(s) required for the propagation of feature annotation.</text>
</comment>
<feature type="binding site" evidence="18">
    <location>
        <position position="186"/>
    </location>
    <ligand>
        <name>Zn(2+)</name>
        <dbReference type="ChEBI" id="CHEBI:29105"/>
    </ligand>
</feature>
<dbReference type="PANTHER" id="PTHR43622:SF7">
    <property type="entry name" value="3-DEHYDROQUINATE SYNTHASE, CHLOROPLASTIC"/>
    <property type="match status" value="1"/>
</dbReference>
<comment type="pathway">
    <text evidence="5 18">Metabolic intermediate biosynthesis; chorismate biosynthesis; chorismate from D-erythrose 4-phosphate and phosphoenolpyruvate: step 2/7.</text>
</comment>
<dbReference type="OrthoDB" id="9806583at2"/>
<evidence type="ECO:0000256" key="5">
    <source>
        <dbReference type="ARBA" id="ARBA00004661"/>
    </source>
</evidence>
<evidence type="ECO:0000313" key="22">
    <source>
        <dbReference type="Proteomes" id="UP000229498"/>
    </source>
</evidence>
<comment type="cofactor">
    <cofactor evidence="2 18">
        <name>NAD(+)</name>
        <dbReference type="ChEBI" id="CHEBI:57540"/>
    </cofactor>
</comment>
<feature type="binding site" evidence="18">
    <location>
        <position position="267"/>
    </location>
    <ligand>
        <name>Zn(2+)</name>
        <dbReference type="ChEBI" id="CHEBI:29105"/>
    </ligand>
</feature>
<dbReference type="RefSeq" id="WP_109792489.1">
    <property type="nucleotide sequence ID" value="NZ_PHIG01000011.1"/>
</dbReference>
<dbReference type="EMBL" id="PHIG01000011">
    <property type="protein sequence ID" value="PJK31042.1"/>
    <property type="molecule type" value="Genomic_DNA"/>
</dbReference>
<dbReference type="AlphaFoldDB" id="A0A2M9G5R2"/>
<protein>
    <recommendedName>
        <fullName evidence="8 18">3-dehydroquinate synthase</fullName>
        <shortName evidence="18">DHQS</shortName>
        <ecNumber evidence="7 18">4.2.3.4</ecNumber>
    </recommendedName>
</protein>
<dbReference type="Proteomes" id="UP000229498">
    <property type="component" value="Unassembled WGS sequence"/>
</dbReference>
<keyword evidence="16 18" id="KW-0456">Lyase</keyword>
<keyword evidence="11 18" id="KW-0479">Metal-binding</keyword>
<feature type="domain" description="3-dehydroquinate synthase N-terminal" evidence="19">
    <location>
        <begin position="69"/>
        <end position="180"/>
    </location>
</feature>
<keyword evidence="15 18" id="KW-0057">Aromatic amino acid biosynthesis</keyword>
<evidence type="ECO:0000256" key="16">
    <source>
        <dbReference type="ARBA" id="ARBA00023239"/>
    </source>
</evidence>
<proteinExistence type="inferred from homology"/>
<evidence type="ECO:0000256" key="4">
    <source>
        <dbReference type="ARBA" id="ARBA00004496"/>
    </source>
</evidence>
<feature type="binding site" evidence="18">
    <location>
        <position position="144"/>
    </location>
    <ligand>
        <name>NAD(+)</name>
        <dbReference type="ChEBI" id="CHEBI:57540"/>
    </ligand>
</feature>
<comment type="catalytic activity">
    <reaction evidence="1 18">
        <text>7-phospho-2-dehydro-3-deoxy-D-arabino-heptonate = 3-dehydroquinate + phosphate</text>
        <dbReference type="Rhea" id="RHEA:21968"/>
        <dbReference type="ChEBI" id="CHEBI:32364"/>
        <dbReference type="ChEBI" id="CHEBI:43474"/>
        <dbReference type="ChEBI" id="CHEBI:58394"/>
        <dbReference type="EC" id="4.2.3.4"/>
    </reaction>
</comment>
<evidence type="ECO:0000256" key="12">
    <source>
        <dbReference type="ARBA" id="ARBA00022741"/>
    </source>
</evidence>
<dbReference type="NCBIfam" id="TIGR01357">
    <property type="entry name" value="aroB"/>
    <property type="match status" value="1"/>
</dbReference>
<evidence type="ECO:0000256" key="17">
    <source>
        <dbReference type="ARBA" id="ARBA00023285"/>
    </source>
</evidence>
<evidence type="ECO:0000256" key="18">
    <source>
        <dbReference type="HAMAP-Rule" id="MF_00110"/>
    </source>
</evidence>
<keyword evidence="14 18" id="KW-0520">NAD</keyword>
<accession>A0A2M9G5R2</accession>
<keyword evidence="9 18" id="KW-0963">Cytoplasm</keyword>
<dbReference type="InterPro" id="IPR050071">
    <property type="entry name" value="Dehydroquinate_synthase"/>
</dbReference>
<comment type="subcellular location">
    <subcellularLocation>
        <location evidence="4 18">Cytoplasm</location>
    </subcellularLocation>
</comment>
<comment type="function">
    <text evidence="3 18">Catalyzes the conversion of 3-deoxy-D-arabino-heptulosonate 7-phosphate (DAHP) to dehydroquinate (DHQ).</text>
</comment>
<reference evidence="21 22" key="1">
    <citation type="submission" date="2017-11" db="EMBL/GenBank/DDBJ databases">
        <title>Draft genome sequence of Rhizobiales bacterium SY3-13.</title>
        <authorList>
            <person name="Sun C."/>
        </authorList>
    </citation>
    <scope>NUCLEOTIDE SEQUENCE [LARGE SCALE GENOMIC DNA]</scope>
    <source>
        <strain evidence="21 22">SY3-13</strain>
    </source>
</reference>
<evidence type="ECO:0000256" key="3">
    <source>
        <dbReference type="ARBA" id="ARBA00003485"/>
    </source>
</evidence>
<keyword evidence="10 18" id="KW-0028">Amino-acid biosynthesis</keyword>
<feature type="binding site" evidence="18">
    <location>
        <position position="153"/>
    </location>
    <ligand>
        <name>NAD(+)</name>
        <dbReference type="ChEBI" id="CHEBI:57540"/>
    </ligand>
</feature>
<dbReference type="FunFam" id="3.40.50.1970:FF:000001">
    <property type="entry name" value="3-dehydroquinate synthase"/>
    <property type="match status" value="1"/>
</dbReference>
<feature type="binding site" evidence="18">
    <location>
        <begin position="107"/>
        <end position="111"/>
    </location>
    <ligand>
        <name>NAD(+)</name>
        <dbReference type="ChEBI" id="CHEBI:57540"/>
    </ligand>
</feature>
<dbReference type="InterPro" id="IPR030963">
    <property type="entry name" value="DHQ_synth_fam"/>
</dbReference>
<evidence type="ECO:0000313" key="21">
    <source>
        <dbReference type="EMBL" id="PJK31042.1"/>
    </source>
</evidence>
<dbReference type="Gene3D" id="3.40.50.1970">
    <property type="match status" value="1"/>
</dbReference>
<comment type="similarity">
    <text evidence="6 18">Belongs to the sugar phosphate cyclases superfamily. Dehydroquinate synthase family.</text>
</comment>
<evidence type="ECO:0000256" key="10">
    <source>
        <dbReference type="ARBA" id="ARBA00022605"/>
    </source>
</evidence>
<organism evidence="21 22">
    <name type="scientific">Minwuia thermotolerans</name>
    <dbReference type="NCBI Taxonomy" id="2056226"/>
    <lineage>
        <taxon>Bacteria</taxon>
        <taxon>Pseudomonadati</taxon>
        <taxon>Pseudomonadota</taxon>
        <taxon>Alphaproteobacteria</taxon>
        <taxon>Minwuiales</taxon>
        <taxon>Minwuiaceae</taxon>
        <taxon>Minwuia</taxon>
    </lineage>
</organism>
<keyword evidence="22" id="KW-1185">Reference proteome</keyword>
<dbReference type="CDD" id="cd08195">
    <property type="entry name" value="DHQS"/>
    <property type="match status" value="1"/>
</dbReference>
<gene>
    <name evidence="18" type="primary">aroB</name>
    <name evidence="21" type="ORF">CVT23_04055</name>
</gene>
<feature type="binding site" evidence="18">
    <location>
        <position position="249"/>
    </location>
    <ligand>
        <name>Zn(2+)</name>
        <dbReference type="ChEBI" id="CHEBI:29105"/>
    </ligand>
</feature>
<dbReference type="InterPro" id="IPR016037">
    <property type="entry name" value="DHQ_synth_AroB"/>
</dbReference>
<dbReference type="GO" id="GO:0009073">
    <property type="term" value="P:aromatic amino acid family biosynthetic process"/>
    <property type="evidence" value="ECO:0007669"/>
    <property type="project" value="UniProtKB-KW"/>
</dbReference>
<evidence type="ECO:0000256" key="14">
    <source>
        <dbReference type="ARBA" id="ARBA00023027"/>
    </source>
</evidence>
<dbReference type="PANTHER" id="PTHR43622">
    <property type="entry name" value="3-DEHYDROQUINATE SYNTHASE"/>
    <property type="match status" value="1"/>
</dbReference>
<evidence type="ECO:0000256" key="11">
    <source>
        <dbReference type="ARBA" id="ARBA00022723"/>
    </source>
</evidence>
<dbReference type="HAMAP" id="MF_00110">
    <property type="entry name" value="DHQ_synthase"/>
    <property type="match status" value="1"/>
</dbReference>
<evidence type="ECO:0000256" key="13">
    <source>
        <dbReference type="ARBA" id="ARBA00022833"/>
    </source>
</evidence>
<dbReference type="GO" id="GO:0003856">
    <property type="term" value="F:3-dehydroquinate synthase activity"/>
    <property type="evidence" value="ECO:0007669"/>
    <property type="project" value="UniProtKB-UniRule"/>
</dbReference>
<evidence type="ECO:0000256" key="7">
    <source>
        <dbReference type="ARBA" id="ARBA00013031"/>
    </source>
</evidence>
<comment type="caution">
    <text evidence="21">The sequence shown here is derived from an EMBL/GenBank/DDBJ whole genome shotgun (WGS) entry which is preliminary data.</text>
</comment>
<feature type="domain" description="3-dehydroquinate synthase C-terminal" evidence="20">
    <location>
        <begin position="183"/>
        <end position="332"/>
    </location>
</feature>
<evidence type="ECO:0000259" key="19">
    <source>
        <dbReference type="Pfam" id="PF01761"/>
    </source>
</evidence>
<evidence type="ECO:0000256" key="1">
    <source>
        <dbReference type="ARBA" id="ARBA00001393"/>
    </source>
</evidence>
<evidence type="ECO:0000256" key="9">
    <source>
        <dbReference type="ARBA" id="ARBA00022490"/>
    </source>
</evidence>
<dbReference type="GO" id="GO:0008652">
    <property type="term" value="P:amino acid biosynthetic process"/>
    <property type="evidence" value="ECO:0007669"/>
    <property type="project" value="UniProtKB-KW"/>
</dbReference>
<dbReference type="UniPathway" id="UPA00053">
    <property type="reaction ID" value="UER00085"/>
</dbReference>
<dbReference type="Pfam" id="PF01761">
    <property type="entry name" value="DHQ_synthase"/>
    <property type="match status" value="1"/>
</dbReference>
<dbReference type="Gene3D" id="1.20.1090.10">
    <property type="entry name" value="Dehydroquinate synthase-like - alpha domain"/>
    <property type="match status" value="1"/>
</dbReference>
<dbReference type="GO" id="GO:0046872">
    <property type="term" value="F:metal ion binding"/>
    <property type="evidence" value="ECO:0007669"/>
    <property type="project" value="UniProtKB-KW"/>
</dbReference>
<dbReference type="SUPFAM" id="SSF56796">
    <property type="entry name" value="Dehydroquinate synthase-like"/>
    <property type="match status" value="1"/>
</dbReference>
<keyword evidence="12 18" id="KW-0547">Nucleotide-binding</keyword>
<dbReference type="GO" id="GO:0000166">
    <property type="term" value="F:nucleotide binding"/>
    <property type="evidence" value="ECO:0007669"/>
    <property type="project" value="UniProtKB-KW"/>
</dbReference>
<comment type="cofactor">
    <cofactor evidence="18">
        <name>Co(2+)</name>
        <dbReference type="ChEBI" id="CHEBI:48828"/>
    </cofactor>
    <cofactor evidence="18">
        <name>Zn(2+)</name>
        <dbReference type="ChEBI" id="CHEBI:29105"/>
    </cofactor>
    <text evidence="18">Binds 1 divalent metal cation per subunit. Can use either Co(2+) or Zn(2+).</text>
</comment>
<dbReference type="InterPro" id="IPR030960">
    <property type="entry name" value="DHQS/DOIS_N"/>
</dbReference>
<name>A0A2M9G5R2_9PROT</name>